<dbReference type="EMBL" id="JAWDJX010000002">
    <property type="protein sequence ID" value="KAK3058265.1"/>
    <property type="molecule type" value="Genomic_DNA"/>
</dbReference>
<dbReference type="Proteomes" id="UP001271007">
    <property type="component" value="Unassembled WGS sequence"/>
</dbReference>
<keyword evidence="2" id="KW-1185">Reference proteome</keyword>
<protein>
    <recommendedName>
        <fullName evidence="3">F-box domain-containing protein</fullName>
    </recommendedName>
</protein>
<sequence>MEVEEHDEILTLTYLRSVAQPLDRSMGYRWTIDDSAKPDPSQVGVPTTGLSFLELPAEIRNEIYHLSCLRDTTVRLWRFQPPALARVNRRLRGEALSVYFGANVFVAEISAPYKPFYSAERPVHWPRGAFMLDTDVAVGEVGVLRLSRDTTFSFEALGKSMAYIKNLDVVLCWDPRSGTERERYKMYHDLVVSMRSSSTLDSDKPTVTVSRELHPDRGTADEAHYVDDMKKLAAPLKDFLDRKIAQEGFQGLTVSDMQQLAKTVLLPQAMW</sequence>
<proteinExistence type="predicted"/>
<evidence type="ECO:0000313" key="1">
    <source>
        <dbReference type="EMBL" id="KAK3058265.1"/>
    </source>
</evidence>
<name>A0AAJ0LWN0_9PEZI</name>
<reference evidence="1" key="1">
    <citation type="submission" date="2023-04" db="EMBL/GenBank/DDBJ databases">
        <title>Black Yeasts Isolated from many extreme environments.</title>
        <authorList>
            <person name="Coleine C."/>
            <person name="Stajich J.E."/>
            <person name="Selbmann L."/>
        </authorList>
    </citation>
    <scope>NUCLEOTIDE SEQUENCE</scope>
    <source>
        <strain evidence="1">CCFEE 5312</strain>
    </source>
</reference>
<accession>A0AAJ0LWN0</accession>
<evidence type="ECO:0008006" key="3">
    <source>
        <dbReference type="Google" id="ProtNLM"/>
    </source>
</evidence>
<comment type="caution">
    <text evidence="1">The sequence shown here is derived from an EMBL/GenBank/DDBJ whole genome shotgun (WGS) entry which is preliminary data.</text>
</comment>
<organism evidence="1 2">
    <name type="scientific">Extremus antarcticus</name>
    <dbReference type="NCBI Taxonomy" id="702011"/>
    <lineage>
        <taxon>Eukaryota</taxon>
        <taxon>Fungi</taxon>
        <taxon>Dikarya</taxon>
        <taxon>Ascomycota</taxon>
        <taxon>Pezizomycotina</taxon>
        <taxon>Dothideomycetes</taxon>
        <taxon>Dothideomycetidae</taxon>
        <taxon>Mycosphaerellales</taxon>
        <taxon>Extremaceae</taxon>
        <taxon>Extremus</taxon>
    </lineage>
</organism>
<evidence type="ECO:0000313" key="2">
    <source>
        <dbReference type="Proteomes" id="UP001271007"/>
    </source>
</evidence>
<gene>
    <name evidence="1" type="ORF">LTR09_001343</name>
</gene>
<dbReference type="AlphaFoldDB" id="A0AAJ0LWN0"/>